<reference evidence="2 3" key="1">
    <citation type="journal article" date="2017" name="New Microbes New Infect">
        <title>Genome sequence of 'Leucobacter massiliensis' sp. nov. isolated from human pharynx after travel to the 2014 Hajj.</title>
        <authorList>
            <person name="Leangapichart T."/>
            <person name="Gautret P."/>
            <person name="Nguyen T.T."/>
            <person name="Armstrong N."/>
            <person name="Rolain J.M."/>
        </authorList>
    </citation>
    <scope>NUCLEOTIDE SEQUENCE [LARGE SCALE GENOMIC DNA]</scope>
    <source>
        <strain evidence="2 3">122RC15</strain>
    </source>
</reference>
<gene>
    <name evidence="2" type="ORF">B4915_08135</name>
</gene>
<accession>A0A2S9QMM8</accession>
<evidence type="ECO:0000313" key="2">
    <source>
        <dbReference type="EMBL" id="PRI10851.1"/>
    </source>
</evidence>
<evidence type="ECO:0000256" key="1">
    <source>
        <dbReference type="SAM" id="MobiDB-lite"/>
    </source>
</evidence>
<proteinExistence type="predicted"/>
<sequence length="208" mass="20496">MAACATLCLTVLGCSDPEPPPPEVLSVSAAGGAYLDAVCPVNAAWDAADLELDRLRLAAGRGGERLDARPLAEALRGVATASERAAEELDAASRRWPAGTEAAVESVLASLQDDAAQARRVAKLDADELLGYAWQDADVTGEAAAAARAALGLPEDPEAACAEREESGGAGGAGEAGGEAGGADDAGPAAGDPEPGNSGNAGAPEQAP</sequence>
<dbReference type="EMBL" id="MWZD01000017">
    <property type="protein sequence ID" value="PRI10851.1"/>
    <property type="molecule type" value="Genomic_DNA"/>
</dbReference>
<dbReference type="AlphaFoldDB" id="A0A2S9QMM8"/>
<organism evidence="2 3">
    <name type="scientific">Leucobacter massiliensis</name>
    <dbReference type="NCBI Taxonomy" id="1686285"/>
    <lineage>
        <taxon>Bacteria</taxon>
        <taxon>Bacillati</taxon>
        <taxon>Actinomycetota</taxon>
        <taxon>Actinomycetes</taxon>
        <taxon>Micrococcales</taxon>
        <taxon>Microbacteriaceae</taxon>
        <taxon>Leucobacter</taxon>
    </lineage>
</organism>
<evidence type="ECO:0000313" key="3">
    <source>
        <dbReference type="Proteomes" id="UP000238650"/>
    </source>
</evidence>
<feature type="region of interest" description="Disordered" evidence="1">
    <location>
        <begin position="156"/>
        <end position="208"/>
    </location>
</feature>
<dbReference type="Proteomes" id="UP000238650">
    <property type="component" value="Unassembled WGS sequence"/>
</dbReference>
<feature type="compositionally biased region" description="Gly residues" evidence="1">
    <location>
        <begin position="168"/>
        <end position="181"/>
    </location>
</feature>
<protein>
    <submittedName>
        <fullName evidence="2">Uncharacterized protein</fullName>
    </submittedName>
</protein>
<name>A0A2S9QMM8_9MICO</name>
<keyword evidence="3" id="KW-1185">Reference proteome</keyword>
<comment type="caution">
    <text evidence="2">The sequence shown here is derived from an EMBL/GenBank/DDBJ whole genome shotgun (WGS) entry which is preliminary data.</text>
</comment>
<feature type="compositionally biased region" description="Low complexity" evidence="1">
    <location>
        <begin position="183"/>
        <end position="196"/>
    </location>
</feature>